<reference evidence="3" key="1">
    <citation type="submission" date="2018-12" db="EMBL/GenBank/DDBJ databases">
        <title>Tengunoibacter tsumagoiensis gen. nov., sp. nov., Dictyobacter kobayashii sp. nov., D. alpinus sp. nov., and D. joshuensis sp. nov. and description of Dictyobacteraceae fam. nov. within the order Ktedonobacterales isolated from Tengu-no-mugimeshi.</title>
        <authorList>
            <person name="Wang C.M."/>
            <person name="Zheng Y."/>
            <person name="Sakai Y."/>
            <person name="Toyoda A."/>
            <person name="Minakuchi Y."/>
            <person name="Abe K."/>
            <person name="Yokota A."/>
            <person name="Yabe S."/>
        </authorList>
    </citation>
    <scope>NUCLEOTIDE SEQUENCE [LARGE SCALE GENOMIC DNA]</scope>
    <source>
        <strain evidence="3">S-27</strain>
    </source>
</reference>
<dbReference type="InterPro" id="IPR000182">
    <property type="entry name" value="GNAT_dom"/>
</dbReference>
<evidence type="ECO:0000313" key="2">
    <source>
        <dbReference type="EMBL" id="GCE08944.1"/>
    </source>
</evidence>
<dbReference type="GO" id="GO:0016747">
    <property type="term" value="F:acyltransferase activity, transferring groups other than amino-acyl groups"/>
    <property type="evidence" value="ECO:0007669"/>
    <property type="project" value="InterPro"/>
</dbReference>
<protein>
    <submittedName>
        <fullName evidence="2">Acetyltransferase</fullName>
    </submittedName>
</protein>
<dbReference type="SUPFAM" id="SSF55729">
    <property type="entry name" value="Acyl-CoA N-acyltransferases (Nat)"/>
    <property type="match status" value="1"/>
</dbReference>
<dbReference type="InterPro" id="IPR051531">
    <property type="entry name" value="N-acetyltransferase"/>
</dbReference>
<dbReference type="Gene3D" id="3.40.630.30">
    <property type="match status" value="1"/>
</dbReference>
<accession>A0A401ZQ89</accession>
<dbReference type="OrthoDB" id="9785602at2"/>
<keyword evidence="3" id="KW-1185">Reference proteome</keyword>
<sequence>MFLQTDRLLIREFQPDDFAALREVDADSKVQSPRGLEALPETQTRDTILYSMVAQQESPRLLYQLAIQLPTSPSLIGWCRLRLASVDKQEAELGYCLAYRFWGQGYATEAASSLLQFGFEVLCLHRIVAGCLATNRVSAHVLEKLGMRCEAHFRQNVQVTGIWHDSLVYAVLCEEWKQQLRVHEGHVDEEG</sequence>
<dbReference type="Pfam" id="PF13302">
    <property type="entry name" value="Acetyltransf_3"/>
    <property type="match status" value="1"/>
</dbReference>
<feature type="domain" description="N-acetyltransferase" evidence="1">
    <location>
        <begin position="8"/>
        <end position="174"/>
    </location>
</feature>
<dbReference type="Proteomes" id="UP000287224">
    <property type="component" value="Unassembled WGS sequence"/>
</dbReference>
<evidence type="ECO:0000259" key="1">
    <source>
        <dbReference type="PROSITE" id="PS51186"/>
    </source>
</evidence>
<gene>
    <name evidence="2" type="ORF">KDAU_62730</name>
</gene>
<comment type="caution">
    <text evidence="2">The sequence shown here is derived from an EMBL/GenBank/DDBJ whole genome shotgun (WGS) entry which is preliminary data.</text>
</comment>
<proteinExistence type="predicted"/>
<keyword evidence="2" id="KW-0808">Transferase</keyword>
<organism evidence="2 3">
    <name type="scientific">Dictyobacter aurantiacus</name>
    <dbReference type="NCBI Taxonomy" id="1936993"/>
    <lineage>
        <taxon>Bacteria</taxon>
        <taxon>Bacillati</taxon>
        <taxon>Chloroflexota</taxon>
        <taxon>Ktedonobacteria</taxon>
        <taxon>Ktedonobacterales</taxon>
        <taxon>Dictyobacteraceae</taxon>
        <taxon>Dictyobacter</taxon>
    </lineage>
</organism>
<evidence type="ECO:0000313" key="3">
    <source>
        <dbReference type="Proteomes" id="UP000287224"/>
    </source>
</evidence>
<dbReference type="PANTHER" id="PTHR43792:SF1">
    <property type="entry name" value="N-ACETYLTRANSFERASE DOMAIN-CONTAINING PROTEIN"/>
    <property type="match status" value="1"/>
</dbReference>
<dbReference type="PROSITE" id="PS51186">
    <property type="entry name" value="GNAT"/>
    <property type="match status" value="1"/>
</dbReference>
<dbReference type="InterPro" id="IPR016181">
    <property type="entry name" value="Acyl_CoA_acyltransferase"/>
</dbReference>
<dbReference type="PANTHER" id="PTHR43792">
    <property type="entry name" value="GNAT FAMILY, PUTATIVE (AFU_ORTHOLOGUE AFUA_3G00765)-RELATED-RELATED"/>
    <property type="match status" value="1"/>
</dbReference>
<dbReference type="RefSeq" id="WP_160146233.1">
    <property type="nucleotide sequence ID" value="NZ_BIFQ01000002.1"/>
</dbReference>
<dbReference type="AlphaFoldDB" id="A0A401ZQ89"/>
<dbReference type="EMBL" id="BIFQ01000002">
    <property type="protein sequence ID" value="GCE08944.1"/>
    <property type="molecule type" value="Genomic_DNA"/>
</dbReference>
<name>A0A401ZQ89_9CHLR</name>